<dbReference type="Pfam" id="PF23467">
    <property type="entry name" value="WWE_5"/>
    <property type="match status" value="1"/>
</dbReference>
<evidence type="ECO:0000313" key="9">
    <source>
        <dbReference type="Proteomes" id="UP001346149"/>
    </source>
</evidence>
<dbReference type="PANTHER" id="PTHR32263">
    <property type="entry name" value="INACTIVE POLY [ADP-RIBOSE] POLYMERASE SRO4-RELATED"/>
    <property type="match status" value="1"/>
</dbReference>
<dbReference type="InterPro" id="IPR012317">
    <property type="entry name" value="Poly(ADP-ribose)pol_cat_dom"/>
</dbReference>
<dbReference type="Gene3D" id="3.90.228.10">
    <property type="match status" value="1"/>
</dbReference>
<organism evidence="8 9">
    <name type="scientific">Trapa natans</name>
    <name type="common">Water chestnut</name>
    <dbReference type="NCBI Taxonomy" id="22666"/>
    <lineage>
        <taxon>Eukaryota</taxon>
        <taxon>Viridiplantae</taxon>
        <taxon>Streptophyta</taxon>
        <taxon>Embryophyta</taxon>
        <taxon>Tracheophyta</taxon>
        <taxon>Spermatophyta</taxon>
        <taxon>Magnoliopsida</taxon>
        <taxon>eudicotyledons</taxon>
        <taxon>Gunneridae</taxon>
        <taxon>Pentapetalae</taxon>
        <taxon>rosids</taxon>
        <taxon>malvids</taxon>
        <taxon>Myrtales</taxon>
        <taxon>Lythraceae</taxon>
        <taxon>Trapa</taxon>
    </lineage>
</organism>
<sequence>MESRTVKALDSQSNQRILQKPKRKRAAHAEFSSGASSALSFSDLPKEHAGCASKRQKKIGTNEEPTRYGCVYQKSIARYISNFMKTGIPQRLLLYRGGEWTDFPRGLIHLIKKDFQMKRPSIEVELDSYKLRLDFLHMKCTDLKAGSQQPIAWIDEAGSCFFPEIFTSHSCNQCGKHDDHLNTDFSSPHELNLKLEIDIMGIDMRECIGESNNIEEDTQDNQKHPFNLLNMAIEDGDENVPDKKLISTGEVNQEVEGNGTPMIKPAKLKINPGFVRELFLMNMTSFGTVDIVDVQHCSSTLGQARFELFQKQAEITKHHRREVNVRYAWLAISSGERSSIMTYGIGACGSIINKSHYGIGIHLAPAYCPNISVQYCDVDEYGVLHMAFCRVIMGSMERILPGSGQFHPSSKDFDSGVDDVKNPAQYIVWTMNANSHVFPEYVISFKLPDCAEGNWSERTKIESGTTSLKVPTEQSKVPLSMINPAGPPTMASSALRMPRSPWMPFPMLFDAISEKVSPKDMDMIKCDYNLFKAKNMTRLDFVKKLRTIVGDDLLRSTIIGLKCKKNGLLGIPSISFVAKLEGNFLIGLFSSNLLTSIYAKKGSKLSVYNAS</sequence>
<dbReference type="InterPro" id="IPR057823">
    <property type="entry name" value="WWE_RCD1"/>
</dbReference>
<dbReference type="InterPro" id="IPR044964">
    <property type="entry name" value="RCD1/SRO1-5"/>
</dbReference>
<dbReference type="AlphaFoldDB" id="A0AAN7R0B0"/>
<keyword evidence="3" id="KW-0346">Stress response</keyword>
<dbReference type="EMBL" id="JAXQNO010000012">
    <property type="protein sequence ID" value="KAK4786769.1"/>
    <property type="molecule type" value="Genomic_DNA"/>
</dbReference>
<evidence type="ECO:0000256" key="1">
    <source>
        <dbReference type="ARBA" id="ARBA00004123"/>
    </source>
</evidence>
<dbReference type="Pfam" id="PF12174">
    <property type="entry name" value="RST"/>
    <property type="match status" value="1"/>
</dbReference>
<comment type="caution">
    <text evidence="8">The sequence shown here is derived from an EMBL/GenBank/DDBJ whole genome shotgun (WGS) entry which is preliminary data.</text>
</comment>
<feature type="domain" description="PARP catalytic" evidence="6">
    <location>
        <begin position="246"/>
        <end position="468"/>
    </location>
</feature>
<dbReference type="InterPro" id="IPR022003">
    <property type="entry name" value="RST"/>
</dbReference>
<comment type="subcellular location">
    <subcellularLocation>
        <location evidence="1">Nucleus</location>
    </subcellularLocation>
</comment>
<evidence type="ECO:0000256" key="4">
    <source>
        <dbReference type="ARBA" id="ARBA00023242"/>
    </source>
</evidence>
<dbReference type="PROSITE" id="PS51059">
    <property type="entry name" value="PARP_CATALYTIC"/>
    <property type="match status" value="1"/>
</dbReference>
<proteinExistence type="predicted"/>
<keyword evidence="4" id="KW-0539">Nucleus</keyword>
<keyword evidence="9" id="KW-1185">Reference proteome</keyword>
<gene>
    <name evidence="8" type="ORF">SAY86_010602</name>
</gene>
<dbReference type="PROSITE" id="PS51879">
    <property type="entry name" value="RST"/>
    <property type="match status" value="1"/>
</dbReference>
<evidence type="ECO:0000259" key="6">
    <source>
        <dbReference type="PROSITE" id="PS51059"/>
    </source>
</evidence>
<dbReference type="SUPFAM" id="SSF56399">
    <property type="entry name" value="ADP-ribosylation"/>
    <property type="match status" value="1"/>
</dbReference>
<dbReference type="GO" id="GO:0003950">
    <property type="term" value="F:NAD+ poly-ADP-ribosyltransferase activity"/>
    <property type="evidence" value="ECO:0007669"/>
    <property type="project" value="InterPro"/>
</dbReference>
<evidence type="ECO:0000256" key="5">
    <source>
        <dbReference type="SAM" id="MobiDB-lite"/>
    </source>
</evidence>
<reference evidence="8 9" key="1">
    <citation type="journal article" date="2023" name="Hortic Res">
        <title>Pangenome of water caltrop reveals structural variations and asymmetric subgenome divergence after allopolyploidization.</title>
        <authorList>
            <person name="Zhang X."/>
            <person name="Chen Y."/>
            <person name="Wang L."/>
            <person name="Yuan Y."/>
            <person name="Fang M."/>
            <person name="Shi L."/>
            <person name="Lu R."/>
            <person name="Comes H.P."/>
            <person name="Ma Y."/>
            <person name="Chen Y."/>
            <person name="Huang G."/>
            <person name="Zhou Y."/>
            <person name="Zheng Z."/>
            <person name="Qiu Y."/>
        </authorList>
    </citation>
    <scope>NUCLEOTIDE SEQUENCE [LARGE SCALE GENOMIC DNA]</scope>
    <source>
        <strain evidence="8">F231</strain>
    </source>
</reference>
<name>A0AAN7R0B0_TRANT</name>
<feature type="region of interest" description="Disordered" evidence="5">
    <location>
        <begin position="1"/>
        <end position="36"/>
    </location>
</feature>
<keyword evidence="2" id="KW-0217">Developmental protein</keyword>
<evidence type="ECO:0000313" key="8">
    <source>
        <dbReference type="EMBL" id="KAK4786769.1"/>
    </source>
</evidence>
<evidence type="ECO:0000259" key="7">
    <source>
        <dbReference type="PROSITE" id="PS51879"/>
    </source>
</evidence>
<evidence type="ECO:0000256" key="3">
    <source>
        <dbReference type="ARBA" id="ARBA00023016"/>
    </source>
</evidence>
<dbReference type="GO" id="GO:0005634">
    <property type="term" value="C:nucleus"/>
    <property type="evidence" value="ECO:0007669"/>
    <property type="project" value="UniProtKB-SubCell"/>
</dbReference>
<accession>A0AAN7R0B0</accession>
<feature type="domain" description="RST" evidence="7">
    <location>
        <begin position="496"/>
        <end position="567"/>
    </location>
</feature>
<evidence type="ECO:0008006" key="10">
    <source>
        <dbReference type="Google" id="ProtNLM"/>
    </source>
</evidence>
<dbReference type="PANTHER" id="PTHR32263:SF5">
    <property type="entry name" value="INACTIVE POLY [ADP-RIBOSE] POLYMERASE SRO1-RELATED"/>
    <property type="match status" value="1"/>
</dbReference>
<protein>
    <recommendedName>
        <fullName evidence="10">PARP</fullName>
    </recommendedName>
</protein>
<dbReference type="Proteomes" id="UP001346149">
    <property type="component" value="Unassembled WGS sequence"/>
</dbReference>
<evidence type="ECO:0000256" key="2">
    <source>
        <dbReference type="ARBA" id="ARBA00022473"/>
    </source>
</evidence>